<dbReference type="EMBL" id="JANKHO010000020">
    <property type="protein sequence ID" value="KAJ3517409.1"/>
    <property type="molecule type" value="Genomic_DNA"/>
</dbReference>
<dbReference type="InterPro" id="IPR013174">
    <property type="entry name" value="DPM3"/>
</dbReference>
<protein>
    <submittedName>
        <fullName evidence="9">Uncharacterized protein</fullName>
    </submittedName>
</protein>
<evidence type="ECO:0000313" key="9">
    <source>
        <dbReference type="EMBL" id="KAJ3517409.1"/>
    </source>
</evidence>
<dbReference type="AlphaFoldDB" id="A0A9W8N1T6"/>
<keyword evidence="5 8" id="KW-1133">Transmembrane helix</keyword>
<accession>A0A9W8N1T6</accession>
<dbReference type="Proteomes" id="UP001148786">
    <property type="component" value="Unassembled WGS sequence"/>
</dbReference>
<gene>
    <name evidence="9" type="ORF">NLJ89_g529</name>
</gene>
<comment type="subcellular location">
    <subcellularLocation>
        <location evidence="1">Endoplasmic reticulum membrane</location>
        <topology evidence="1">Multi-pass membrane protein</topology>
    </subcellularLocation>
</comment>
<feature type="transmembrane region" description="Helical" evidence="8">
    <location>
        <begin position="7"/>
        <end position="26"/>
    </location>
</feature>
<name>A0A9W8N1T6_9AGAR</name>
<evidence type="ECO:0000256" key="6">
    <source>
        <dbReference type="ARBA" id="ARBA00023136"/>
    </source>
</evidence>
<dbReference type="OrthoDB" id="2014333at2759"/>
<keyword evidence="10" id="KW-1185">Reference proteome</keyword>
<proteinExistence type="inferred from homology"/>
<evidence type="ECO:0000256" key="1">
    <source>
        <dbReference type="ARBA" id="ARBA00004477"/>
    </source>
</evidence>
<dbReference type="GO" id="GO:0005789">
    <property type="term" value="C:endoplasmic reticulum membrane"/>
    <property type="evidence" value="ECO:0007669"/>
    <property type="project" value="UniProtKB-SubCell"/>
</dbReference>
<evidence type="ECO:0000256" key="5">
    <source>
        <dbReference type="ARBA" id="ARBA00022989"/>
    </source>
</evidence>
<evidence type="ECO:0000256" key="3">
    <source>
        <dbReference type="ARBA" id="ARBA00022692"/>
    </source>
</evidence>
<keyword evidence="6 8" id="KW-0472">Membrane</keyword>
<feature type="region of interest" description="Disordered" evidence="7">
    <location>
        <begin position="164"/>
        <end position="186"/>
    </location>
</feature>
<evidence type="ECO:0000256" key="2">
    <source>
        <dbReference type="ARBA" id="ARBA00010430"/>
    </source>
</evidence>
<evidence type="ECO:0000256" key="7">
    <source>
        <dbReference type="SAM" id="MobiDB-lite"/>
    </source>
</evidence>
<sequence>MARAHRVAAVTTLITIAYLLTFFNYLSVPLLDEKIAVQILPVVRSLPDVGLFPMLMSAPQTIHSTTLHVRSIANSVPVQTGLRAGLNIQTIYPWADFDPPSHRRERQQLPWWLLVSFGSYSLWSIGTGLLTLRECPEAYNELVGDFFQGLRELWVCDLSAPKNQSTPDDLIQHRTANSMPGFKAKE</sequence>
<evidence type="ECO:0000256" key="4">
    <source>
        <dbReference type="ARBA" id="ARBA00022824"/>
    </source>
</evidence>
<organism evidence="9 10">
    <name type="scientific">Agrocybe chaxingu</name>
    <dbReference type="NCBI Taxonomy" id="84603"/>
    <lineage>
        <taxon>Eukaryota</taxon>
        <taxon>Fungi</taxon>
        <taxon>Dikarya</taxon>
        <taxon>Basidiomycota</taxon>
        <taxon>Agaricomycotina</taxon>
        <taxon>Agaricomycetes</taxon>
        <taxon>Agaricomycetidae</taxon>
        <taxon>Agaricales</taxon>
        <taxon>Agaricineae</taxon>
        <taxon>Strophariaceae</taxon>
        <taxon>Agrocybe</taxon>
    </lineage>
</organism>
<keyword evidence="4" id="KW-0256">Endoplasmic reticulum</keyword>
<dbReference type="Pfam" id="PF08285">
    <property type="entry name" value="DPM3"/>
    <property type="match status" value="1"/>
</dbReference>
<comment type="similarity">
    <text evidence="2">Belongs to the DPM3 family.</text>
</comment>
<keyword evidence="3 8" id="KW-0812">Transmembrane</keyword>
<evidence type="ECO:0000256" key="8">
    <source>
        <dbReference type="SAM" id="Phobius"/>
    </source>
</evidence>
<reference evidence="9" key="1">
    <citation type="submission" date="2022-07" db="EMBL/GenBank/DDBJ databases">
        <title>Genome Sequence of Agrocybe chaxingu.</title>
        <authorList>
            <person name="Buettner E."/>
        </authorList>
    </citation>
    <scope>NUCLEOTIDE SEQUENCE</scope>
    <source>
        <strain evidence="9">MP-N11</strain>
    </source>
</reference>
<evidence type="ECO:0000313" key="10">
    <source>
        <dbReference type="Proteomes" id="UP001148786"/>
    </source>
</evidence>
<comment type="caution">
    <text evidence="9">The sequence shown here is derived from an EMBL/GenBank/DDBJ whole genome shotgun (WGS) entry which is preliminary data.</text>
</comment>